<reference evidence="1 2" key="1">
    <citation type="journal article" date="2023" name="G3 (Bethesda)">
        <title>A chromosome-length genome assembly and annotation of blackberry (Rubus argutus, cv. 'Hillquist').</title>
        <authorList>
            <person name="Bruna T."/>
            <person name="Aryal R."/>
            <person name="Dudchenko O."/>
            <person name="Sargent D.J."/>
            <person name="Mead D."/>
            <person name="Buti M."/>
            <person name="Cavallini A."/>
            <person name="Hytonen T."/>
            <person name="Andres J."/>
            <person name="Pham M."/>
            <person name="Weisz D."/>
            <person name="Mascagni F."/>
            <person name="Usai G."/>
            <person name="Natali L."/>
            <person name="Bassil N."/>
            <person name="Fernandez G.E."/>
            <person name="Lomsadze A."/>
            <person name="Armour M."/>
            <person name="Olukolu B."/>
            <person name="Poorten T."/>
            <person name="Britton C."/>
            <person name="Davik J."/>
            <person name="Ashrafi H."/>
            <person name="Aiden E.L."/>
            <person name="Borodovsky M."/>
            <person name="Worthington M."/>
        </authorList>
    </citation>
    <scope>NUCLEOTIDE SEQUENCE [LARGE SCALE GENOMIC DNA]</scope>
    <source>
        <strain evidence="1">PI 553951</strain>
    </source>
</reference>
<evidence type="ECO:0000313" key="2">
    <source>
        <dbReference type="Proteomes" id="UP001457282"/>
    </source>
</evidence>
<dbReference type="EMBL" id="JBEDUW010000007">
    <property type="protein sequence ID" value="KAK9911356.1"/>
    <property type="molecule type" value="Genomic_DNA"/>
</dbReference>
<name>A0AAW1VTQ6_RUBAR</name>
<dbReference type="Proteomes" id="UP001457282">
    <property type="component" value="Unassembled WGS sequence"/>
</dbReference>
<gene>
    <name evidence="1" type="ORF">M0R45_035272</name>
</gene>
<proteinExistence type="predicted"/>
<accession>A0AAW1VTQ6</accession>
<keyword evidence="2" id="KW-1185">Reference proteome</keyword>
<sequence>MSPFEVEHTIYFCYDFVVNWNWTVPCSFVEIPPSDDVLEVRFIFCKGTQHALGPKIDPGDAVVESYVIHLSEKVITIRPSELCGKDTTSIMQSNSMRLIVDFINTHYPPPKKNGGGLRSWQK</sequence>
<protein>
    <submittedName>
        <fullName evidence="1">Uncharacterized protein</fullName>
    </submittedName>
</protein>
<comment type="caution">
    <text evidence="1">The sequence shown here is derived from an EMBL/GenBank/DDBJ whole genome shotgun (WGS) entry which is preliminary data.</text>
</comment>
<evidence type="ECO:0000313" key="1">
    <source>
        <dbReference type="EMBL" id="KAK9911356.1"/>
    </source>
</evidence>
<dbReference type="AlphaFoldDB" id="A0AAW1VTQ6"/>
<organism evidence="1 2">
    <name type="scientific">Rubus argutus</name>
    <name type="common">Southern blackberry</name>
    <dbReference type="NCBI Taxonomy" id="59490"/>
    <lineage>
        <taxon>Eukaryota</taxon>
        <taxon>Viridiplantae</taxon>
        <taxon>Streptophyta</taxon>
        <taxon>Embryophyta</taxon>
        <taxon>Tracheophyta</taxon>
        <taxon>Spermatophyta</taxon>
        <taxon>Magnoliopsida</taxon>
        <taxon>eudicotyledons</taxon>
        <taxon>Gunneridae</taxon>
        <taxon>Pentapetalae</taxon>
        <taxon>rosids</taxon>
        <taxon>fabids</taxon>
        <taxon>Rosales</taxon>
        <taxon>Rosaceae</taxon>
        <taxon>Rosoideae</taxon>
        <taxon>Rosoideae incertae sedis</taxon>
        <taxon>Rubus</taxon>
    </lineage>
</organism>